<feature type="region of interest" description="Disordered" evidence="1">
    <location>
        <begin position="53"/>
        <end position="91"/>
    </location>
</feature>
<keyword evidence="5" id="KW-1185">Reference proteome</keyword>
<dbReference type="Gene3D" id="3.30.2080.10">
    <property type="entry name" value="GH92 mannosidase domain"/>
    <property type="match status" value="1"/>
</dbReference>
<accession>A0A8J3Z5C6</accession>
<comment type="caution">
    <text evidence="4">The sequence shown here is derived from an EMBL/GenBank/DDBJ whole genome shotgun (WGS) entry which is preliminary data.</text>
</comment>
<dbReference type="GO" id="GO:0000224">
    <property type="term" value="F:peptide-N4-(N-acetyl-beta-glucosaminyl)asparagine amidase activity"/>
    <property type="evidence" value="ECO:0007669"/>
    <property type="project" value="TreeGrafter"/>
</dbReference>
<dbReference type="EMBL" id="BOPG01000032">
    <property type="protein sequence ID" value="GIJ57599.1"/>
    <property type="molecule type" value="Genomic_DNA"/>
</dbReference>
<dbReference type="InterPro" id="IPR008928">
    <property type="entry name" value="6-hairpin_glycosidase_sf"/>
</dbReference>
<dbReference type="Gene3D" id="1.20.1610.10">
    <property type="entry name" value="alpha-1,2-mannosidases domains"/>
    <property type="match status" value="1"/>
</dbReference>
<dbReference type="InterPro" id="IPR012939">
    <property type="entry name" value="Glyco_hydro_92"/>
</dbReference>
<dbReference type="GO" id="GO:0030246">
    <property type="term" value="F:carbohydrate binding"/>
    <property type="evidence" value="ECO:0007669"/>
    <property type="project" value="InterPro"/>
</dbReference>
<evidence type="ECO:0000256" key="2">
    <source>
        <dbReference type="SAM" id="SignalP"/>
    </source>
</evidence>
<dbReference type="InterPro" id="IPR014718">
    <property type="entry name" value="GH-type_carb-bd"/>
</dbReference>
<dbReference type="GO" id="GO:0005975">
    <property type="term" value="P:carbohydrate metabolic process"/>
    <property type="evidence" value="ECO:0007669"/>
    <property type="project" value="InterPro"/>
</dbReference>
<sequence length="1050" mass="110786">MLRPPRVRVITLVALTALCASLAVVFTTATANAAALALTQYVNPFIGTDDSNAPNPVGGGAGGSTVPGPIQPFGMVQLSPDTPTASPSGYRFGDTQIEEFSLTHFNGAGCANNEDLGILPITGAIGASPGTSWTSYRATQDKTQEQARPGFYQSVLSNYGNTKVEATATKRTAAMRLTYPSSTTARVLVNTSRSATGNRSGSIAISGSTVTGSVTGGGFCGSSKTYQIFYRMEFDRAPSAVGTWLGGTVTAGSTSTSGTNSGGYLTFDTSTNRVVQVKVAISFVSQAGAQANLAGEQSGFAFDTVRGNADAEWNTYLNRVQATGGSAADLQKFYTALYRVFINPNLSNDVNGQYRGFDNVVRTASHPVYQNYSGWDIYRSWSALIAFIAPVEAADIAKSMVLDGQQGGLLPKWSHNTSEIFVMTGDPGPIIVDSLYQFGVRDFDTAAALALMDKSSNGGTAQGSPIRGRQATYTQHHYIENDPSDSLEYSASDFAVAQFARSLGDTAKYNTYMARAQWWRNVFNTESNYVHPRNADGTWPWPLNPASQSNFVEGNASQYTWMVPYNFAGLINLMGGRQTAVQRLDHHFTQTNGGQSQPYFYIGNEPEHGVPWAYHFAAAPAGTSNTVRRVMNESFTTGPGGLPGNDDLGATSAWFVWSAMGMYPPTPGADTIALHGPLFPSVFVDRPSGDIQINGTNAGQGNQYVQSLSVNGTATQRTWLRYGDIAGGATLSYTMTGSPTSWGTDPANVPPSFNDGATPPPTAPDLGTNLAAGKPASGSASCATAEGPDKAFDGKLGSTSKWCSTAAGTKYLQVDLGSNQTVRSFVVKHAGLGGETTAWNTGGFGIETSTDATTWTSRVTVSGNRSSRTYHPITAVTARYVRLAVTTPANDGNGAARIDEFEVYGSAGSGPTNLALGRPATADSQCSTTEGPEKAVNGSTSAGNSDKWCSLGTTKFLRVDLGASHAIQSFTVRHAGAGGESTAWNTRDFDLQVSADGTTWTTVVQARGNTANSSDHPVSASGRYVRLNIVTPTQNTDQAARVYELEVYGT</sequence>
<dbReference type="SUPFAM" id="SSF49785">
    <property type="entry name" value="Galactose-binding domain-like"/>
    <property type="match status" value="2"/>
</dbReference>
<name>A0A8J3Z5C6_9ACTN</name>
<reference evidence="4" key="1">
    <citation type="submission" date="2021-01" db="EMBL/GenBank/DDBJ databases">
        <title>Whole genome shotgun sequence of Virgisporangium aurantiacum NBRC 16421.</title>
        <authorList>
            <person name="Komaki H."/>
            <person name="Tamura T."/>
        </authorList>
    </citation>
    <scope>NUCLEOTIDE SEQUENCE</scope>
    <source>
        <strain evidence="4">NBRC 16421</strain>
    </source>
</reference>
<dbReference type="GO" id="GO:0005829">
    <property type="term" value="C:cytosol"/>
    <property type="evidence" value="ECO:0007669"/>
    <property type="project" value="TreeGrafter"/>
</dbReference>
<feature type="region of interest" description="Disordered" evidence="1">
    <location>
        <begin position="742"/>
        <end position="785"/>
    </location>
</feature>
<dbReference type="InterPro" id="IPR000421">
    <property type="entry name" value="FA58C"/>
</dbReference>
<gene>
    <name evidence="4" type="ORF">Vau01_051150</name>
</gene>
<dbReference type="SUPFAM" id="SSF48208">
    <property type="entry name" value="Six-hairpin glycosidases"/>
    <property type="match status" value="1"/>
</dbReference>
<dbReference type="PANTHER" id="PTHR12143">
    <property type="entry name" value="PEPTIDE N-GLYCANASE PNGASE -RELATED"/>
    <property type="match status" value="1"/>
</dbReference>
<organism evidence="4 5">
    <name type="scientific">Virgisporangium aurantiacum</name>
    <dbReference type="NCBI Taxonomy" id="175570"/>
    <lineage>
        <taxon>Bacteria</taxon>
        <taxon>Bacillati</taxon>
        <taxon>Actinomycetota</taxon>
        <taxon>Actinomycetes</taxon>
        <taxon>Micromonosporales</taxon>
        <taxon>Micromonosporaceae</taxon>
        <taxon>Virgisporangium</taxon>
    </lineage>
</organism>
<dbReference type="AlphaFoldDB" id="A0A8J3Z5C6"/>
<feature type="chain" id="PRO_5035327776" evidence="2">
    <location>
        <begin position="34"/>
        <end position="1050"/>
    </location>
</feature>
<evidence type="ECO:0000256" key="1">
    <source>
        <dbReference type="SAM" id="MobiDB-lite"/>
    </source>
</evidence>
<protein>
    <submittedName>
        <fullName evidence="4">Alpha-1,2-mannosidase</fullName>
    </submittedName>
</protein>
<evidence type="ECO:0000259" key="3">
    <source>
        <dbReference type="PROSITE" id="PS50022"/>
    </source>
</evidence>
<dbReference type="Pfam" id="PF22633">
    <property type="entry name" value="F5_F8_type_C_2"/>
    <property type="match status" value="2"/>
</dbReference>
<feature type="region of interest" description="Disordered" evidence="1">
    <location>
        <begin position="912"/>
        <end position="943"/>
    </location>
</feature>
<evidence type="ECO:0000313" key="5">
    <source>
        <dbReference type="Proteomes" id="UP000612585"/>
    </source>
</evidence>
<dbReference type="Gene3D" id="2.60.120.260">
    <property type="entry name" value="Galactose-binding domain-like"/>
    <property type="match status" value="2"/>
</dbReference>
<dbReference type="PANTHER" id="PTHR12143:SF39">
    <property type="entry name" value="SECRETED PROTEIN"/>
    <property type="match status" value="1"/>
</dbReference>
<dbReference type="Gene3D" id="1.20.1050.60">
    <property type="entry name" value="alpha-1,2-mannosidase"/>
    <property type="match status" value="1"/>
</dbReference>
<dbReference type="Gene3D" id="2.70.98.10">
    <property type="match status" value="1"/>
</dbReference>
<dbReference type="InterPro" id="IPR008979">
    <property type="entry name" value="Galactose-bd-like_sf"/>
</dbReference>
<feature type="domain" description="F5/8 type C" evidence="3">
    <location>
        <begin position="761"/>
        <end position="906"/>
    </location>
</feature>
<dbReference type="InterPro" id="IPR005887">
    <property type="entry name" value="GH92_a_mannosidase_put"/>
</dbReference>
<dbReference type="Proteomes" id="UP000612585">
    <property type="component" value="Unassembled WGS sequence"/>
</dbReference>
<dbReference type="Pfam" id="PF17678">
    <property type="entry name" value="Glyco_hydro_92N"/>
    <property type="match status" value="1"/>
</dbReference>
<dbReference type="InterPro" id="IPR041371">
    <property type="entry name" value="GH92_N"/>
</dbReference>
<feature type="domain" description="F5/8 type C" evidence="3">
    <location>
        <begin position="907"/>
        <end position="1050"/>
    </location>
</feature>
<dbReference type="NCBIfam" id="TIGR01180">
    <property type="entry name" value="aman2_put"/>
    <property type="match status" value="1"/>
</dbReference>
<dbReference type="GO" id="GO:0006516">
    <property type="term" value="P:glycoprotein catabolic process"/>
    <property type="evidence" value="ECO:0007669"/>
    <property type="project" value="TreeGrafter"/>
</dbReference>
<dbReference type="InterPro" id="IPR050883">
    <property type="entry name" value="PNGase"/>
</dbReference>
<proteinExistence type="predicted"/>
<dbReference type="Pfam" id="PF07971">
    <property type="entry name" value="Glyco_hydro_92"/>
    <property type="match status" value="1"/>
</dbReference>
<evidence type="ECO:0000313" key="4">
    <source>
        <dbReference type="EMBL" id="GIJ57599.1"/>
    </source>
</evidence>
<keyword evidence="2" id="KW-0732">Signal</keyword>
<feature type="signal peptide" evidence="2">
    <location>
        <begin position="1"/>
        <end position="33"/>
    </location>
</feature>
<dbReference type="PROSITE" id="PS50022">
    <property type="entry name" value="FA58C_3"/>
    <property type="match status" value="2"/>
</dbReference>